<keyword evidence="1" id="KW-0347">Helicase</keyword>
<keyword evidence="1" id="KW-0227">DNA damage</keyword>
<evidence type="ECO:0000259" key="2">
    <source>
        <dbReference type="Pfam" id="PF05970"/>
    </source>
</evidence>
<gene>
    <name evidence="3" type="ORF">N0F65_010567</name>
</gene>
<dbReference type="GO" id="GO:0016787">
    <property type="term" value="F:hydrolase activity"/>
    <property type="evidence" value="ECO:0007669"/>
    <property type="project" value="UniProtKB-KW"/>
</dbReference>
<keyword evidence="1" id="KW-0233">DNA recombination</keyword>
<dbReference type="Pfam" id="PF05970">
    <property type="entry name" value="PIF1"/>
    <property type="match status" value="1"/>
</dbReference>
<dbReference type="AlphaFoldDB" id="A0AAV2YMP9"/>
<keyword evidence="1" id="KW-0378">Hydrolase</keyword>
<dbReference type="GO" id="GO:0000723">
    <property type="term" value="P:telomere maintenance"/>
    <property type="evidence" value="ECO:0007669"/>
    <property type="project" value="InterPro"/>
</dbReference>
<comment type="cofactor">
    <cofactor evidence="1">
        <name>Mg(2+)</name>
        <dbReference type="ChEBI" id="CHEBI:18420"/>
    </cofactor>
</comment>
<comment type="caution">
    <text evidence="3">The sequence shown here is derived from an EMBL/GenBank/DDBJ whole genome shotgun (WGS) entry which is preliminary data.</text>
</comment>
<dbReference type="Proteomes" id="UP001146120">
    <property type="component" value="Unassembled WGS sequence"/>
</dbReference>
<sequence length="177" mass="19720">AAKALNLLEDDNELTKHVRVKCCASCDQKDAGNNSPGNVFFVDGPGGTGKTYLNKTLIQHFVSKTTFRIIWLGRHTDARRKDRALSIQRLDESSTCSISVQSPLAELIRRISMIVWDEATMRHRNVFEAVDRTLPLGNKVVLLGGDFCQILPVVKHGDRGDIVHACVTSSYIWSVVR</sequence>
<dbReference type="InterPro" id="IPR027417">
    <property type="entry name" value="P-loop_NTPase"/>
</dbReference>
<dbReference type="PANTHER" id="PTHR10492">
    <property type="match status" value="1"/>
</dbReference>
<comment type="catalytic activity">
    <reaction evidence="1">
        <text>ATP + H2O = ADP + phosphate + H(+)</text>
        <dbReference type="Rhea" id="RHEA:13065"/>
        <dbReference type="ChEBI" id="CHEBI:15377"/>
        <dbReference type="ChEBI" id="CHEBI:15378"/>
        <dbReference type="ChEBI" id="CHEBI:30616"/>
        <dbReference type="ChEBI" id="CHEBI:43474"/>
        <dbReference type="ChEBI" id="CHEBI:456216"/>
        <dbReference type="EC" id="5.6.2.3"/>
    </reaction>
</comment>
<dbReference type="SUPFAM" id="SSF52540">
    <property type="entry name" value="P-loop containing nucleoside triphosphate hydrolases"/>
    <property type="match status" value="1"/>
</dbReference>
<keyword evidence="1" id="KW-0234">DNA repair</keyword>
<dbReference type="EMBL" id="DAKRPA010000241">
    <property type="protein sequence ID" value="DAZ94628.1"/>
    <property type="molecule type" value="Genomic_DNA"/>
</dbReference>
<dbReference type="GO" id="GO:0043139">
    <property type="term" value="F:5'-3' DNA helicase activity"/>
    <property type="evidence" value="ECO:0007669"/>
    <property type="project" value="UniProtKB-EC"/>
</dbReference>
<evidence type="ECO:0000256" key="1">
    <source>
        <dbReference type="RuleBase" id="RU363044"/>
    </source>
</evidence>
<evidence type="ECO:0000313" key="4">
    <source>
        <dbReference type="Proteomes" id="UP001146120"/>
    </source>
</evidence>
<evidence type="ECO:0000313" key="3">
    <source>
        <dbReference type="EMBL" id="DAZ94628.1"/>
    </source>
</evidence>
<dbReference type="PANTHER" id="PTHR10492:SF57">
    <property type="entry name" value="ATP-DEPENDENT DNA HELICASE"/>
    <property type="match status" value="1"/>
</dbReference>
<dbReference type="InterPro" id="IPR010285">
    <property type="entry name" value="DNA_helicase_pif1-like_DEAD"/>
</dbReference>
<keyword evidence="4" id="KW-1185">Reference proteome</keyword>
<accession>A0AAV2YMP9</accession>
<dbReference type="GO" id="GO:0006281">
    <property type="term" value="P:DNA repair"/>
    <property type="evidence" value="ECO:0007669"/>
    <property type="project" value="UniProtKB-KW"/>
</dbReference>
<dbReference type="GO" id="GO:0005524">
    <property type="term" value="F:ATP binding"/>
    <property type="evidence" value="ECO:0007669"/>
    <property type="project" value="UniProtKB-KW"/>
</dbReference>
<protein>
    <recommendedName>
        <fullName evidence="1">ATP-dependent DNA helicase</fullName>
        <ecNumber evidence="1">5.6.2.3</ecNumber>
    </recommendedName>
</protein>
<reference evidence="3" key="2">
    <citation type="journal article" date="2023" name="Microbiol Resour">
        <title>Decontamination and Annotation of the Draft Genome Sequence of the Oomycete Lagenidium giganteum ARSEF 373.</title>
        <authorList>
            <person name="Morgan W.R."/>
            <person name="Tartar A."/>
        </authorList>
    </citation>
    <scope>NUCLEOTIDE SEQUENCE</scope>
    <source>
        <strain evidence="3">ARSEF 373</strain>
    </source>
</reference>
<organism evidence="3 4">
    <name type="scientific">Lagenidium giganteum</name>
    <dbReference type="NCBI Taxonomy" id="4803"/>
    <lineage>
        <taxon>Eukaryota</taxon>
        <taxon>Sar</taxon>
        <taxon>Stramenopiles</taxon>
        <taxon>Oomycota</taxon>
        <taxon>Peronosporomycetes</taxon>
        <taxon>Pythiales</taxon>
        <taxon>Pythiaceae</taxon>
    </lineage>
</organism>
<dbReference type="Gene3D" id="3.40.50.300">
    <property type="entry name" value="P-loop containing nucleotide triphosphate hydrolases"/>
    <property type="match status" value="1"/>
</dbReference>
<feature type="non-terminal residue" evidence="3">
    <location>
        <position position="1"/>
    </location>
</feature>
<keyword evidence="1" id="KW-0067">ATP-binding</keyword>
<keyword evidence="1" id="KW-0547">Nucleotide-binding</keyword>
<reference evidence="3" key="1">
    <citation type="submission" date="2022-11" db="EMBL/GenBank/DDBJ databases">
        <authorList>
            <person name="Morgan W.R."/>
            <person name="Tartar A."/>
        </authorList>
    </citation>
    <scope>NUCLEOTIDE SEQUENCE</scope>
    <source>
        <strain evidence="3">ARSEF 373</strain>
    </source>
</reference>
<proteinExistence type="inferred from homology"/>
<comment type="similarity">
    <text evidence="1">Belongs to the helicase family.</text>
</comment>
<name>A0AAV2YMP9_9STRA</name>
<dbReference type="EC" id="5.6.2.3" evidence="1"/>
<feature type="domain" description="DNA helicase Pif1-like DEAD-box helicase" evidence="2">
    <location>
        <begin position="90"/>
        <end position="176"/>
    </location>
</feature>
<dbReference type="GO" id="GO:0006310">
    <property type="term" value="P:DNA recombination"/>
    <property type="evidence" value="ECO:0007669"/>
    <property type="project" value="UniProtKB-KW"/>
</dbReference>